<keyword evidence="3" id="KW-0813">Transport</keyword>
<dbReference type="InterPro" id="IPR051542">
    <property type="entry name" value="Hydrogenase_cytochrome"/>
</dbReference>
<evidence type="ECO:0000256" key="10">
    <source>
        <dbReference type="ARBA" id="ARBA00023004"/>
    </source>
</evidence>
<sequence>MNNYSFKKYQPLSLRVWHWLNALAILGLLGTAFLRKTFLSWRTNSALIENKLQEAGTTITPELAKDIAVSIRTPMWDWHYVLGFTLGGLLLVRVLVGIFAVKKCPATHAAQSAWNLPKVPAGQKANAVHYTLVKTGYALFYLVTVFMVASGLLLYFKTELGISKEALNPVKEIHELMMWFFVAFVVGHIVGIVVAENRHDQGLVSDMIHGGRKE</sequence>
<dbReference type="Gene3D" id="1.20.950.20">
    <property type="entry name" value="Transmembrane di-heme cytochromes, Chain C"/>
    <property type="match status" value="1"/>
</dbReference>
<evidence type="ECO:0000313" key="14">
    <source>
        <dbReference type="EMBL" id="ASD64185.1"/>
    </source>
</evidence>
<dbReference type="InterPro" id="IPR016174">
    <property type="entry name" value="Di-haem_cyt_TM"/>
</dbReference>
<evidence type="ECO:0000256" key="8">
    <source>
        <dbReference type="ARBA" id="ARBA00022982"/>
    </source>
</evidence>
<feature type="transmembrane region" description="Helical" evidence="12">
    <location>
        <begin position="16"/>
        <end position="34"/>
    </location>
</feature>
<evidence type="ECO:0000259" key="13">
    <source>
        <dbReference type="Pfam" id="PF01292"/>
    </source>
</evidence>
<dbReference type="Proteomes" id="UP000197003">
    <property type="component" value="Chromosome"/>
</dbReference>
<keyword evidence="5" id="KW-0349">Heme</keyword>
<dbReference type="PRINTS" id="PR00161">
    <property type="entry name" value="NIHGNASECYTB"/>
</dbReference>
<accession>A0A1Z3N9S6</accession>
<evidence type="ECO:0000256" key="3">
    <source>
        <dbReference type="ARBA" id="ARBA00022448"/>
    </source>
</evidence>
<dbReference type="GO" id="GO:0020037">
    <property type="term" value="F:heme binding"/>
    <property type="evidence" value="ECO:0007669"/>
    <property type="project" value="TreeGrafter"/>
</dbReference>
<comment type="similarity">
    <text evidence="2">Belongs to the HupC/HyaC/HydC family.</text>
</comment>
<dbReference type="GO" id="GO:0022904">
    <property type="term" value="P:respiratory electron transport chain"/>
    <property type="evidence" value="ECO:0007669"/>
    <property type="project" value="InterPro"/>
</dbReference>
<evidence type="ECO:0000256" key="7">
    <source>
        <dbReference type="ARBA" id="ARBA00022723"/>
    </source>
</evidence>
<feature type="domain" description="Cytochrome b561 bacterial/Ni-hydrogenase" evidence="13">
    <location>
        <begin position="11"/>
        <end position="210"/>
    </location>
</feature>
<keyword evidence="9 12" id="KW-1133">Transmembrane helix</keyword>
<dbReference type="RefSeq" id="WP_088565664.1">
    <property type="nucleotide sequence ID" value="NZ_CP020946.1"/>
</dbReference>
<evidence type="ECO:0000256" key="11">
    <source>
        <dbReference type="ARBA" id="ARBA00023136"/>
    </source>
</evidence>
<gene>
    <name evidence="14" type="ORF">B9G79_11715</name>
</gene>
<dbReference type="GO" id="GO:0005506">
    <property type="term" value="F:iron ion binding"/>
    <property type="evidence" value="ECO:0007669"/>
    <property type="project" value="InterPro"/>
</dbReference>
<dbReference type="InterPro" id="IPR011577">
    <property type="entry name" value="Cyt_b561_bac/Ni-Hgenase"/>
</dbReference>
<evidence type="ECO:0000256" key="5">
    <source>
        <dbReference type="ARBA" id="ARBA00022617"/>
    </source>
</evidence>
<dbReference type="OrthoDB" id="5615941at2"/>
<evidence type="ECO:0000313" key="15">
    <source>
        <dbReference type="Proteomes" id="UP000197003"/>
    </source>
</evidence>
<keyword evidence="6 12" id="KW-0812">Transmembrane</keyword>
<keyword evidence="11 12" id="KW-0472">Membrane</keyword>
<comment type="subcellular location">
    <subcellularLocation>
        <location evidence="1">Cell membrane</location>
        <topology evidence="1">Multi-pass membrane protein</topology>
    </subcellularLocation>
</comment>
<keyword evidence="8" id="KW-0249">Electron transport</keyword>
<dbReference type="PANTHER" id="PTHR30485">
    <property type="entry name" value="NI/FE-HYDROGENASE 1 B-TYPE CYTOCHROME SUBUNIT"/>
    <property type="match status" value="1"/>
</dbReference>
<organism evidence="14 15">
    <name type="scientific">Bdellovibrio bacteriovorus</name>
    <dbReference type="NCBI Taxonomy" id="959"/>
    <lineage>
        <taxon>Bacteria</taxon>
        <taxon>Pseudomonadati</taxon>
        <taxon>Bdellovibrionota</taxon>
        <taxon>Bdellovibrionia</taxon>
        <taxon>Bdellovibrionales</taxon>
        <taxon>Pseudobdellovibrionaceae</taxon>
        <taxon>Bdellovibrio</taxon>
    </lineage>
</organism>
<dbReference type="EMBL" id="CP020946">
    <property type="protein sequence ID" value="ASD64185.1"/>
    <property type="molecule type" value="Genomic_DNA"/>
</dbReference>
<dbReference type="Pfam" id="PF01292">
    <property type="entry name" value="Ni_hydr_CYTB"/>
    <property type="match status" value="1"/>
</dbReference>
<dbReference type="GO" id="GO:0009055">
    <property type="term" value="F:electron transfer activity"/>
    <property type="evidence" value="ECO:0007669"/>
    <property type="project" value="InterPro"/>
</dbReference>
<evidence type="ECO:0000256" key="6">
    <source>
        <dbReference type="ARBA" id="ARBA00022692"/>
    </source>
</evidence>
<dbReference type="GO" id="GO:0005886">
    <property type="term" value="C:plasma membrane"/>
    <property type="evidence" value="ECO:0007669"/>
    <property type="project" value="UniProtKB-SubCell"/>
</dbReference>
<keyword evidence="7" id="KW-0479">Metal-binding</keyword>
<protein>
    <submittedName>
        <fullName evidence="14">Ni,Fe-hydrogenase I cytochrome b subunit</fullName>
    </submittedName>
</protein>
<evidence type="ECO:0000256" key="4">
    <source>
        <dbReference type="ARBA" id="ARBA00022475"/>
    </source>
</evidence>
<name>A0A1Z3N9S6_BDEBC</name>
<keyword evidence="10" id="KW-0408">Iron</keyword>
<feature type="transmembrane region" description="Helical" evidence="12">
    <location>
        <begin position="138"/>
        <end position="156"/>
    </location>
</feature>
<dbReference type="InterPro" id="IPR000516">
    <property type="entry name" value="Ni-dep_Hydgase_cyt-B"/>
</dbReference>
<reference evidence="14 15" key="1">
    <citation type="submission" date="2017-04" db="EMBL/GenBank/DDBJ databases">
        <title>Whole genome sequence of Bdellovibrio bacteriovorus strain SSB218315.</title>
        <authorList>
            <person name="Oyedara O."/>
            <person name="Rodriguez-Perez M.A."/>
        </authorList>
    </citation>
    <scope>NUCLEOTIDE SEQUENCE [LARGE SCALE GENOMIC DNA]</scope>
    <source>
        <strain evidence="14 15">SSB218315</strain>
    </source>
</reference>
<evidence type="ECO:0000256" key="1">
    <source>
        <dbReference type="ARBA" id="ARBA00004651"/>
    </source>
</evidence>
<dbReference type="SUPFAM" id="SSF81342">
    <property type="entry name" value="Transmembrane di-heme cytochromes"/>
    <property type="match status" value="1"/>
</dbReference>
<evidence type="ECO:0000256" key="12">
    <source>
        <dbReference type="SAM" id="Phobius"/>
    </source>
</evidence>
<evidence type="ECO:0000256" key="9">
    <source>
        <dbReference type="ARBA" id="ARBA00022989"/>
    </source>
</evidence>
<dbReference type="PANTHER" id="PTHR30485:SF0">
    <property type="entry name" value="NI_FE-HYDROGENASE 1 B-TYPE CYTOCHROME SUBUNIT-RELATED"/>
    <property type="match status" value="1"/>
</dbReference>
<proteinExistence type="inferred from homology"/>
<evidence type="ECO:0000256" key="2">
    <source>
        <dbReference type="ARBA" id="ARBA00008622"/>
    </source>
</evidence>
<feature type="transmembrane region" description="Helical" evidence="12">
    <location>
        <begin position="176"/>
        <end position="195"/>
    </location>
</feature>
<feature type="transmembrane region" description="Helical" evidence="12">
    <location>
        <begin position="80"/>
        <end position="101"/>
    </location>
</feature>
<keyword evidence="4" id="KW-1003">Cell membrane</keyword>
<dbReference type="AlphaFoldDB" id="A0A1Z3N9S6"/>